<dbReference type="HAMAP" id="MF_00693">
    <property type="entry name" value="Transcrip_reg_TACO1"/>
    <property type="match status" value="1"/>
</dbReference>
<dbReference type="InterPro" id="IPR017856">
    <property type="entry name" value="Integrase-like_N"/>
</dbReference>
<evidence type="ECO:0000313" key="10">
    <source>
        <dbReference type="Proteomes" id="UP000231382"/>
    </source>
</evidence>
<dbReference type="GO" id="GO:0003677">
    <property type="term" value="F:DNA binding"/>
    <property type="evidence" value="ECO:0007669"/>
    <property type="project" value="UniProtKB-UniRule"/>
</dbReference>
<feature type="domain" description="TACO1/YebC-like second and third" evidence="7">
    <location>
        <begin position="85"/>
        <end position="241"/>
    </location>
</feature>
<dbReference type="GO" id="GO:0006355">
    <property type="term" value="P:regulation of DNA-templated transcription"/>
    <property type="evidence" value="ECO:0007669"/>
    <property type="project" value="UniProtKB-UniRule"/>
</dbReference>
<dbReference type="InterPro" id="IPR029072">
    <property type="entry name" value="YebC-like"/>
</dbReference>
<keyword evidence="3 6" id="KW-0805">Transcription regulation</keyword>
<comment type="caution">
    <text evidence="9">The sequence shown here is derived from an EMBL/GenBank/DDBJ whole genome shotgun (WGS) entry which is preliminary data.</text>
</comment>
<organism evidence="9 10">
    <name type="scientific">Candidatus Berkelbacteria bacterium CG10_big_fil_rev_8_21_14_0_10_43_13</name>
    <dbReference type="NCBI Taxonomy" id="1974514"/>
    <lineage>
        <taxon>Bacteria</taxon>
        <taxon>Candidatus Berkelbacteria</taxon>
    </lineage>
</organism>
<dbReference type="InterPro" id="IPR049083">
    <property type="entry name" value="TACO1_YebC_N"/>
</dbReference>
<dbReference type="NCBIfam" id="NF009044">
    <property type="entry name" value="PRK12378.1"/>
    <property type="match status" value="1"/>
</dbReference>
<dbReference type="Pfam" id="PF20772">
    <property type="entry name" value="TACO1_YebC_N"/>
    <property type="match status" value="1"/>
</dbReference>
<dbReference type="NCBIfam" id="TIGR01033">
    <property type="entry name" value="YebC/PmpR family DNA-binding transcriptional regulator"/>
    <property type="match status" value="1"/>
</dbReference>
<dbReference type="InterPro" id="IPR002876">
    <property type="entry name" value="Transcrip_reg_TACO1-like"/>
</dbReference>
<evidence type="ECO:0000256" key="4">
    <source>
        <dbReference type="ARBA" id="ARBA00023125"/>
    </source>
</evidence>
<dbReference type="InterPro" id="IPR026564">
    <property type="entry name" value="Transcrip_reg_TACO1-like_dom3"/>
</dbReference>
<gene>
    <name evidence="9" type="ORF">COT78_02295</name>
</gene>
<feature type="domain" description="TACO1/YebC-like N-terminal" evidence="8">
    <location>
        <begin position="5"/>
        <end position="76"/>
    </location>
</feature>
<dbReference type="Proteomes" id="UP000231382">
    <property type="component" value="Unassembled WGS sequence"/>
</dbReference>
<proteinExistence type="inferred from homology"/>
<dbReference type="NCBIfam" id="NF001030">
    <property type="entry name" value="PRK00110.1"/>
    <property type="match status" value="1"/>
</dbReference>
<dbReference type="SUPFAM" id="SSF75625">
    <property type="entry name" value="YebC-like"/>
    <property type="match status" value="1"/>
</dbReference>
<keyword evidence="4 6" id="KW-0238">DNA-binding</keyword>
<dbReference type="PANTHER" id="PTHR12532:SF6">
    <property type="entry name" value="TRANSCRIPTIONAL REGULATORY PROTEIN YEBC-RELATED"/>
    <property type="match status" value="1"/>
</dbReference>
<dbReference type="Gene3D" id="1.10.10.200">
    <property type="match status" value="1"/>
</dbReference>
<evidence type="ECO:0000259" key="7">
    <source>
        <dbReference type="Pfam" id="PF01709"/>
    </source>
</evidence>
<protein>
    <recommendedName>
        <fullName evidence="6">Probable transcriptional regulatory protein COT78_02295</fullName>
    </recommendedName>
</protein>
<dbReference type="InterPro" id="IPR048300">
    <property type="entry name" value="TACO1_YebC-like_2nd/3rd_dom"/>
</dbReference>
<evidence type="ECO:0000256" key="6">
    <source>
        <dbReference type="HAMAP-Rule" id="MF_00693"/>
    </source>
</evidence>
<reference evidence="10" key="1">
    <citation type="submission" date="2017-09" db="EMBL/GenBank/DDBJ databases">
        <title>Depth-based differentiation of microbial function through sediment-hosted aquifers and enrichment of novel symbionts in the deep terrestrial subsurface.</title>
        <authorList>
            <person name="Probst A.J."/>
            <person name="Ladd B."/>
            <person name="Jarett J.K."/>
            <person name="Geller-Mcgrath D.E."/>
            <person name="Sieber C.M.K."/>
            <person name="Emerson J.B."/>
            <person name="Anantharaman K."/>
            <person name="Thomas B.C."/>
            <person name="Malmstrom R."/>
            <person name="Stieglmeier M."/>
            <person name="Klingl A."/>
            <person name="Woyke T."/>
            <person name="Ryan C.M."/>
            <person name="Banfield J.F."/>
        </authorList>
    </citation>
    <scope>NUCLEOTIDE SEQUENCE [LARGE SCALE GENOMIC DNA]</scope>
</reference>
<dbReference type="FunFam" id="1.10.10.200:FF:000002">
    <property type="entry name" value="Probable transcriptional regulatory protein CLM62_37755"/>
    <property type="match status" value="1"/>
</dbReference>
<evidence type="ECO:0000256" key="2">
    <source>
        <dbReference type="ARBA" id="ARBA00022490"/>
    </source>
</evidence>
<evidence type="ECO:0000256" key="5">
    <source>
        <dbReference type="ARBA" id="ARBA00023163"/>
    </source>
</evidence>
<evidence type="ECO:0000313" key="9">
    <source>
        <dbReference type="EMBL" id="PIS07685.1"/>
    </source>
</evidence>
<dbReference type="PANTHER" id="PTHR12532">
    <property type="entry name" value="TRANSLATIONAL ACTIVATOR OF CYTOCHROME C OXIDASE 1"/>
    <property type="match status" value="1"/>
</dbReference>
<name>A0A2H0W6G5_9BACT</name>
<dbReference type="GO" id="GO:0005829">
    <property type="term" value="C:cytosol"/>
    <property type="evidence" value="ECO:0007669"/>
    <property type="project" value="TreeGrafter"/>
</dbReference>
<sequence>MSGHSKWATTKHKKALIDAKRSKIFTKAAKLITIAARDGKSGDPVMNPGLRLAIDNAKAVSMPRENIDRAIKRGLGGLDGGAQLENITYEAYAPGGVAILIECLTDNKNRALSEVKTVLTKNGGSFASAGSVSYLFRKVGQIIVDEAENSVTDEELELIIFDSGALDFEKDETLFIVTCEMTQLNQVKTKLESDGVKINSAEIIESPTVMVDIPDDKKEKIGNLLELLDDLDDVNNVYSNANL</sequence>
<dbReference type="Gene3D" id="3.30.70.980">
    <property type="match status" value="2"/>
</dbReference>
<comment type="similarity">
    <text evidence="1 6">Belongs to the TACO1 family.</text>
</comment>
<comment type="subcellular location">
    <subcellularLocation>
        <location evidence="6">Cytoplasm</location>
    </subcellularLocation>
</comment>
<dbReference type="Pfam" id="PF01709">
    <property type="entry name" value="Transcrip_reg"/>
    <property type="match status" value="1"/>
</dbReference>
<keyword evidence="5 6" id="KW-0804">Transcription</keyword>
<dbReference type="AlphaFoldDB" id="A0A2H0W6G5"/>
<accession>A0A2H0W6G5</accession>
<evidence type="ECO:0000256" key="1">
    <source>
        <dbReference type="ARBA" id="ARBA00008724"/>
    </source>
</evidence>
<evidence type="ECO:0000256" key="3">
    <source>
        <dbReference type="ARBA" id="ARBA00023015"/>
    </source>
</evidence>
<dbReference type="EMBL" id="PEZW01000016">
    <property type="protein sequence ID" value="PIS07685.1"/>
    <property type="molecule type" value="Genomic_DNA"/>
</dbReference>
<evidence type="ECO:0000259" key="8">
    <source>
        <dbReference type="Pfam" id="PF20772"/>
    </source>
</evidence>
<keyword evidence="2 6" id="KW-0963">Cytoplasm</keyword>